<dbReference type="EMBL" id="QGNW01001851">
    <property type="protein sequence ID" value="RVW29306.1"/>
    <property type="molecule type" value="Genomic_DNA"/>
</dbReference>
<sequence>MTSATHREESNASPGTSQYKFQQLIQADLASGRTIGNACECEGVYHFDDREVVKG</sequence>
<gene>
    <name evidence="1" type="ORF">CK203_116996</name>
</gene>
<accession>A0A438D1H3</accession>
<dbReference type="Proteomes" id="UP000288805">
    <property type="component" value="Unassembled WGS sequence"/>
</dbReference>
<comment type="caution">
    <text evidence="1">The sequence shown here is derived from an EMBL/GenBank/DDBJ whole genome shotgun (WGS) entry which is preliminary data.</text>
</comment>
<evidence type="ECO:0000313" key="2">
    <source>
        <dbReference type="Proteomes" id="UP000288805"/>
    </source>
</evidence>
<proteinExistence type="predicted"/>
<evidence type="ECO:0000313" key="1">
    <source>
        <dbReference type="EMBL" id="RVW29306.1"/>
    </source>
</evidence>
<dbReference type="AlphaFoldDB" id="A0A438D1H3"/>
<protein>
    <submittedName>
        <fullName evidence="1">Uncharacterized protein</fullName>
    </submittedName>
</protein>
<organism evidence="1 2">
    <name type="scientific">Vitis vinifera</name>
    <name type="common">Grape</name>
    <dbReference type="NCBI Taxonomy" id="29760"/>
    <lineage>
        <taxon>Eukaryota</taxon>
        <taxon>Viridiplantae</taxon>
        <taxon>Streptophyta</taxon>
        <taxon>Embryophyta</taxon>
        <taxon>Tracheophyta</taxon>
        <taxon>Spermatophyta</taxon>
        <taxon>Magnoliopsida</taxon>
        <taxon>eudicotyledons</taxon>
        <taxon>Gunneridae</taxon>
        <taxon>Pentapetalae</taxon>
        <taxon>rosids</taxon>
        <taxon>Vitales</taxon>
        <taxon>Vitaceae</taxon>
        <taxon>Viteae</taxon>
        <taxon>Vitis</taxon>
    </lineage>
</organism>
<reference evidence="1 2" key="1">
    <citation type="journal article" date="2018" name="PLoS Genet.">
        <title>Population sequencing reveals clonal diversity and ancestral inbreeding in the grapevine cultivar Chardonnay.</title>
        <authorList>
            <person name="Roach M.J."/>
            <person name="Johnson D.L."/>
            <person name="Bohlmann J."/>
            <person name="van Vuuren H.J."/>
            <person name="Jones S.J."/>
            <person name="Pretorius I.S."/>
            <person name="Schmidt S.A."/>
            <person name="Borneman A.R."/>
        </authorList>
    </citation>
    <scope>NUCLEOTIDE SEQUENCE [LARGE SCALE GENOMIC DNA]</scope>
    <source>
        <strain evidence="2">cv. Chardonnay</strain>
        <tissue evidence="1">Leaf</tissue>
    </source>
</reference>
<name>A0A438D1H3_VITVI</name>